<feature type="chain" id="PRO_5041425984" description="Mid2 domain-containing protein" evidence="3">
    <location>
        <begin position="22"/>
        <end position="598"/>
    </location>
</feature>
<feature type="region of interest" description="Disordered" evidence="1">
    <location>
        <begin position="311"/>
        <end position="346"/>
    </location>
</feature>
<evidence type="ECO:0000256" key="1">
    <source>
        <dbReference type="SAM" id="MobiDB-lite"/>
    </source>
</evidence>
<keyword evidence="2" id="KW-1133">Transmembrane helix</keyword>
<dbReference type="AlphaFoldDB" id="A0AA48I2U9"/>
<feature type="region of interest" description="Disordered" evidence="1">
    <location>
        <begin position="503"/>
        <end position="598"/>
    </location>
</feature>
<evidence type="ECO:0000313" key="5">
    <source>
        <dbReference type="Proteomes" id="UP001233271"/>
    </source>
</evidence>
<keyword evidence="2" id="KW-0812">Transmembrane</keyword>
<feature type="compositionally biased region" description="Gly residues" evidence="1">
    <location>
        <begin position="311"/>
        <end position="339"/>
    </location>
</feature>
<sequence>MFGHLLTALFFAALLVSNVLAVVEYNVTMRSTAAILAYEPFNTTSDAGWNETYSLASWGEYNTGAMPDGDNAHVTSHIGATVSVSWVGTGVYFHGSGQVSIQVDDNETYSGPMDVGGVGVGGLPYTSHNAILSVTEGTVSVTNVTLTTIIGGDGAVDIEKDIGSLNDTGINPDLGVMGRWTPSWRICGDMENATMSSSSCSQYDTLITEQVSASVSMPVPINASIAMVSGAVGSDYGSYAVILDPAPPRGLANYSGNAKRAWISPGNVLYFGSLDPAQRYTLRIQYTGGGKLQWGLARFIVAQGGAAWSPPGGGLKGGDGNGTETGTGTGTGTDTGAGHAGSKSDKPFPIGPVVGGIVGGLAVILLIAGLIWWRKRKRQDHSYSGEKVSVGKKWRRRHSSISHFDIDVVDQTNQSGQVRTYHPADPFMTDENHITPLPVPWPGDLVSPTASGSGSGGGKGSYPSSAYAAGGGSGSGMGSYPSSAYTTQSYTAQSHGGQTFDVGSVYNSNISQPPTHSYPPKSPFTDAAAAPAAAPLSPVTPIQMYPPSPAKGPALLPPRPSVVTQAEDGGRVVEEQVPPRYNPAWADDGPGGGRAGGR</sequence>
<accession>A0AA48I2U9</accession>
<feature type="region of interest" description="Disordered" evidence="1">
    <location>
        <begin position="431"/>
        <end position="462"/>
    </location>
</feature>
<keyword evidence="2" id="KW-0472">Membrane</keyword>
<name>A0AA48I2U9_9TREE</name>
<evidence type="ECO:0008006" key="6">
    <source>
        <dbReference type="Google" id="ProtNLM"/>
    </source>
</evidence>
<gene>
    <name evidence="4" type="ORF">CcaverHIS019_0301560</name>
</gene>
<proteinExistence type="predicted"/>
<keyword evidence="5" id="KW-1185">Reference proteome</keyword>
<reference evidence="4" key="1">
    <citation type="journal article" date="2023" name="BMC Genomics">
        <title>Chromosome-level genome assemblies of Cutaneotrichosporon spp. (Trichosporonales, Basidiomycota) reveal imbalanced evolution between nucleotide sequences and chromosome synteny.</title>
        <authorList>
            <person name="Kobayashi Y."/>
            <person name="Kayamori A."/>
            <person name="Aoki K."/>
            <person name="Shiwa Y."/>
            <person name="Matsutani M."/>
            <person name="Fujita N."/>
            <person name="Sugita T."/>
            <person name="Iwasaki W."/>
            <person name="Tanaka N."/>
            <person name="Takashima M."/>
        </authorList>
    </citation>
    <scope>NUCLEOTIDE SEQUENCE</scope>
    <source>
        <strain evidence="4">HIS019</strain>
    </source>
</reference>
<protein>
    <recommendedName>
        <fullName evidence="6">Mid2 domain-containing protein</fullName>
    </recommendedName>
</protein>
<evidence type="ECO:0000313" key="4">
    <source>
        <dbReference type="EMBL" id="BEI90086.1"/>
    </source>
</evidence>
<dbReference type="EMBL" id="AP028214">
    <property type="protein sequence ID" value="BEI90086.1"/>
    <property type="molecule type" value="Genomic_DNA"/>
</dbReference>
<evidence type="ECO:0000256" key="3">
    <source>
        <dbReference type="SAM" id="SignalP"/>
    </source>
</evidence>
<feature type="compositionally biased region" description="Polar residues" evidence="1">
    <location>
        <begin position="505"/>
        <end position="515"/>
    </location>
</feature>
<feature type="transmembrane region" description="Helical" evidence="2">
    <location>
        <begin position="353"/>
        <end position="373"/>
    </location>
</feature>
<dbReference type="GeneID" id="85493957"/>
<dbReference type="Proteomes" id="UP001233271">
    <property type="component" value="Chromosome 3"/>
</dbReference>
<dbReference type="KEGG" id="ccac:CcaHIS019_0301560"/>
<dbReference type="RefSeq" id="XP_060455352.1">
    <property type="nucleotide sequence ID" value="XM_060598572.1"/>
</dbReference>
<feature type="compositionally biased region" description="Pro residues" evidence="1">
    <location>
        <begin position="544"/>
        <end position="560"/>
    </location>
</feature>
<feature type="signal peptide" evidence="3">
    <location>
        <begin position="1"/>
        <end position="21"/>
    </location>
</feature>
<organism evidence="4 5">
    <name type="scientific">Cutaneotrichosporon cavernicola</name>
    <dbReference type="NCBI Taxonomy" id="279322"/>
    <lineage>
        <taxon>Eukaryota</taxon>
        <taxon>Fungi</taxon>
        <taxon>Dikarya</taxon>
        <taxon>Basidiomycota</taxon>
        <taxon>Agaricomycotina</taxon>
        <taxon>Tremellomycetes</taxon>
        <taxon>Trichosporonales</taxon>
        <taxon>Trichosporonaceae</taxon>
        <taxon>Cutaneotrichosporon</taxon>
    </lineage>
</organism>
<feature type="compositionally biased region" description="Gly residues" evidence="1">
    <location>
        <begin position="589"/>
        <end position="598"/>
    </location>
</feature>
<evidence type="ECO:0000256" key="2">
    <source>
        <dbReference type="SAM" id="Phobius"/>
    </source>
</evidence>
<keyword evidence="3" id="KW-0732">Signal</keyword>